<dbReference type="Proteomes" id="UP001465976">
    <property type="component" value="Unassembled WGS sequence"/>
</dbReference>
<gene>
    <name evidence="2" type="ORF">V5O48_012928</name>
</gene>
<evidence type="ECO:0000259" key="1">
    <source>
        <dbReference type="Pfam" id="PF12937"/>
    </source>
</evidence>
<dbReference type="SUPFAM" id="SSF81383">
    <property type="entry name" value="F-box domain"/>
    <property type="match status" value="1"/>
</dbReference>
<feature type="domain" description="F-box" evidence="1">
    <location>
        <begin position="69"/>
        <end position="120"/>
    </location>
</feature>
<dbReference type="Gene3D" id="1.20.1280.50">
    <property type="match status" value="1"/>
</dbReference>
<dbReference type="InterPro" id="IPR032675">
    <property type="entry name" value="LRR_dom_sf"/>
</dbReference>
<dbReference type="Gene3D" id="3.80.10.10">
    <property type="entry name" value="Ribonuclease Inhibitor"/>
    <property type="match status" value="1"/>
</dbReference>
<reference evidence="2 3" key="1">
    <citation type="submission" date="2024-02" db="EMBL/GenBank/DDBJ databases">
        <title>A draft genome for the cacao thread blight pathogen Marasmius crinis-equi.</title>
        <authorList>
            <person name="Cohen S.P."/>
            <person name="Baruah I.K."/>
            <person name="Amoako-Attah I."/>
            <person name="Bukari Y."/>
            <person name="Meinhardt L.W."/>
            <person name="Bailey B.A."/>
        </authorList>
    </citation>
    <scope>NUCLEOTIDE SEQUENCE [LARGE SCALE GENOMIC DNA]</scope>
    <source>
        <strain evidence="2 3">GH-76</strain>
    </source>
</reference>
<dbReference type="EMBL" id="JBAHYK010001205">
    <property type="protein sequence ID" value="KAL0569043.1"/>
    <property type="molecule type" value="Genomic_DNA"/>
</dbReference>
<keyword evidence="3" id="KW-1185">Reference proteome</keyword>
<sequence length="517" mass="58391">MQGMFRNLVSSRKRERRIASRSLDDAQKEPEETWVEIGRAEMDRSTIEDNRVLFFESIETFHSLLSPIHGLPTEILTAIFAIHCVSVSTSTRGIPDIISISQVCRLWREIILSTPLLWSDFEVTSPRPTSWEIDEDIQGMSALIRKVRLFLERSRNVPLTLTLSLRAWGMQELLSTLVESAERWKSLDIGSVDFHHPVLQPLSRRLSSLQSLALNCNHWWSSDGPFPITLFEHCEALTSVELHTDPSKHWSLLRLPWGQLTKLETLLMDGPSLAPLLQECPRLKVLKLVGYKYSNTQTTSPITLPHLETLYVRGRSLPSLLGDLCLPNLTTLDFEDYSIENWIVDTHLLVEFLQRSSCTIVNLAFALPTQSTRVEKTLAFMRLFPSLQTLSIGSESCPVIENFIAPIQGALSSLFPRLLALTVVPDCDSESHSASIEQLLGVVLPRDGPESDNQRPGSAIAGIRPLIISIKAPKRQPGSKEDIAHPRAQRVRKGCCLPRRCTDRYPRHAYGLGHDWY</sequence>
<proteinExistence type="predicted"/>
<evidence type="ECO:0000313" key="3">
    <source>
        <dbReference type="Proteomes" id="UP001465976"/>
    </source>
</evidence>
<accession>A0ABR3F1H2</accession>
<dbReference type="InterPro" id="IPR036047">
    <property type="entry name" value="F-box-like_dom_sf"/>
</dbReference>
<dbReference type="SUPFAM" id="SSF52047">
    <property type="entry name" value="RNI-like"/>
    <property type="match status" value="1"/>
</dbReference>
<dbReference type="Pfam" id="PF12937">
    <property type="entry name" value="F-box-like"/>
    <property type="match status" value="1"/>
</dbReference>
<dbReference type="InterPro" id="IPR001810">
    <property type="entry name" value="F-box_dom"/>
</dbReference>
<comment type="caution">
    <text evidence="2">The sequence shown here is derived from an EMBL/GenBank/DDBJ whole genome shotgun (WGS) entry which is preliminary data.</text>
</comment>
<dbReference type="PANTHER" id="PTHR38926">
    <property type="entry name" value="F-BOX DOMAIN CONTAINING PROTEIN, EXPRESSED"/>
    <property type="match status" value="1"/>
</dbReference>
<dbReference type="PANTHER" id="PTHR38926:SF72">
    <property type="entry name" value="IM:7136021-RELATED"/>
    <property type="match status" value="1"/>
</dbReference>
<organism evidence="2 3">
    <name type="scientific">Marasmius crinis-equi</name>
    <dbReference type="NCBI Taxonomy" id="585013"/>
    <lineage>
        <taxon>Eukaryota</taxon>
        <taxon>Fungi</taxon>
        <taxon>Dikarya</taxon>
        <taxon>Basidiomycota</taxon>
        <taxon>Agaricomycotina</taxon>
        <taxon>Agaricomycetes</taxon>
        <taxon>Agaricomycetidae</taxon>
        <taxon>Agaricales</taxon>
        <taxon>Marasmiineae</taxon>
        <taxon>Marasmiaceae</taxon>
        <taxon>Marasmius</taxon>
    </lineage>
</organism>
<name>A0ABR3F1H2_9AGAR</name>
<evidence type="ECO:0000313" key="2">
    <source>
        <dbReference type="EMBL" id="KAL0569043.1"/>
    </source>
</evidence>
<protein>
    <recommendedName>
        <fullName evidence="1">F-box domain-containing protein</fullName>
    </recommendedName>
</protein>